<organism evidence="3 4">
    <name type="scientific">Linum trigynum</name>
    <dbReference type="NCBI Taxonomy" id="586398"/>
    <lineage>
        <taxon>Eukaryota</taxon>
        <taxon>Viridiplantae</taxon>
        <taxon>Streptophyta</taxon>
        <taxon>Embryophyta</taxon>
        <taxon>Tracheophyta</taxon>
        <taxon>Spermatophyta</taxon>
        <taxon>Magnoliopsida</taxon>
        <taxon>eudicotyledons</taxon>
        <taxon>Gunneridae</taxon>
        <taxon>Pentapetalae</taxon>
        <taxon>rosids</taxon>
        <taxon>fabids</taxon>
        <taxon>Malpighiales</taxon>
        <taxon>Linaceae</taxon>
        <taxon>Linum</taxon>
    </lineage>
</organism>
<evidence type="ECO:0000313" key="3">
    <source>
        <dbReference type="EMBL" id="CAL1354645.1"/>
    </source>
</evidence>
<name>A0AAV2CDX7_9ROSI</name>
<evidence type="ECO:0000259" key="2">
    <source>
        <dbReference type="Pfam" id="PF03732"/>
    </source>
</evidence>
<feature type="compositionally biased region" description="Basic and acidic residues" evidence="1">
    <location>
        <begin position="158"/>
        <end position="185"/>
    </location>
</feature>
<feature type="region of interest" description="Disordered" evidence="1">
    <location>
        <begin position="53"/>
        <end position="76"/>
    </location>
</feature>
<reference evidence="3 4" key="1">
    <citation type="submission" date="2024-04" db="EMBL/GenBank/DDBJ databases">
        <authorList>
            <person name="Fracassetti M."/>
        </authorList>
    </citation>
    <scope>NUCLEOTIDE SEQUENCE [LARGE SCALE GENOMIC DNA]</scope>
</reference>
<dbReference type="InterPro" id="IPR005162">
    <property type="entry name" value="Retrotrans_gag_dom"/>
</dbReference>
<sequence>MDHISRGQDELWAMIAQLKEMIAGLGSRELACQTIDQILAGDKLKGTVIEAEKKRGDSSPLPVTPQITPNRGARGGELLKTRDHAIQALGGAWRSLAIDAGDYRPPPTSGLPAGMGGAATRSEGGSRTRMRGTEPRRSEQEGPRELGGACGSGTAGGDRPRGPCEGRSHRETKKPGEADRGESSKPNRGAVGPGRLEARGEAAAALFKGRQATIEFPRFTGHEDPSGWMSRVEKYFKYQGISDEQKVALASFHLEDDANHWIMWLEEEFEQSGKEMWWEDFCEEFWKRYGASEKAAGHEALAKIKQTGTVEDYQQTFEKLLNRCRRWGKEAIMGTYMGGLKLEILAYIRAFNPQNTGDAYRLAKIREEEMRVEKATMGAVSRGTSTTPKVSSGL</sequence>
<protein>
    <recommendedName>
        <fullName evidence="2">Retrotransposon gag domain-containing protein</fullName>
    </recommendedName>
</protein>
<evidence type="ECO:0000313" key="4">
    <source>
        <dbReference type="Proteomes" id="UP001497516"/>
    </source>
</evidence>
<accession>A0AAV2CDX7</accession>
<feature type="domain" description="Retrotransposon gag" evidence="2">
    <location>
        <begin position="249"/>
        <end position="341"/>
    </location>
</feature>
<gene>
    <name evidence="3" type="ORF">LTRI10_LOCUS2444</name>
</gene>
<dbReference type="AlphaFoldDB" id="A0AAV2CDX7"/>
<feature type="region of interest" description="Disordered" evidence="1">
    <location>
        <begin position="100"/>
        <end position="195"/>
    </location>
</feature>
<evidence type="ECO:0000256" key="1">
    <source>
        <dbReference type="SAM" id="MobiDB-lite"/>
    </source>
</evidence>
<keyword evidence="4" id="KW-1185">Reference proteome</keyword>
<dbReference type="Pfam" id="PF03732">
    <property type="entry name" value="Retrotrans_gag"/>
    <property type="match status" value="1"/>
</dbReference>
<dbReference type="EMBL" id="OZ034813">
    <property type="protein sequence ID" value="CAL1354645.1"/>
    <property type="molecule type" value="Genomic_DNA"/>
</dbReference>
<dbReference type="Proteomes" id="UP001497516">
    <property type="component" value="Chromosome 1"/>
</dbReference>
<feature type="compositionally biased region" description="Basic and acidic residues" evidence="1">
    <location>
        <begin position="131"/>
        <end position="144"/>
    </location>
</feature>
<proteinExistence type="predicted"/>